<keyword evidence="3" id="KW-1185">Reference proteome</keyword>
<dbReference type="InterPro" id="IPR002934">
    <property type="entry name" value="Polymerase_NTP_transf_dom"/>
</dbReference>
<evidence type="ECO:0000259" key="1">
    <source>
        <dbReference type="Pfam" id="PF01909"/>
    </source>
</evidence>
<proteinExistence type="predicted"/>
<protein>
    <recommendedName>
        <fullName evidence="1">Polymerase nucleotidyl transferase domain-containing protein</fullName>
    </recommendedName>
</protein>
<evidence type="ECO:0000313" key="2">
    <source>
        <dbReference type="EMBL" id="MRG87168.1"/>
    </source>
</evidence>
<organism evidence="2 3">
    <name type="scientific">Salinibacillus xinjiangensis</name>
    <dbReference type="NCBI Taxonomy" id="1229268"/>
    <lineage>
        <taxon>Bacteria</taxon>
        <taxon>Bacillati</taxon>
        <taxon>Bacillota</taxon>
        <taxon>Bacilli</taxon>
        <taxon>Bacillales</taxon>
        <taxon>Bacillaceae</taxon>
        <taxon>Salinibacillus</taxon>
    </lineage>
</organism>
<gene>
    <name evidence="2" type="ORF">GH754_12700</name>
</gene>
<dbReference type="Pfam" id="PF01909">
    <property type="entry name" value="NTP_transf_2"/>
    <property type="match status" value="1"/>
</dbReference>
<name>A0A6G1X8N6_9BACI</name>
<dbReference type="RefSeq" id="WP_323742002.1">
    <property type="nucleotide sequence ID" value="NZ_WJNH01000007.1"/>
</dbReference>
<sequence length="279" mass="32682">MGFVSKYEERDGKLPQHREQLLENVLDDLTKDPNVLGIYLGGSLAKGNDDQYSDIDLHIIVTPETRTDFIRAKRKRPQKWGEVLYYEGAEHTPVVVTHFACFVKVDTFYKEPDELQPSVWLHGLKPLYDPHGIVKKVLEQSAEIKYTPTADEVEVWRGKIFAFMHETYRAVMRNEHYHALANLDRIRWFIATGWYMEIGCRIDSSYGVWSKLEGKRSHLLKWQLSLLESWDCTRSSYEIMKTMASITPEFFRLNKQLCNQTGLDEKEDWCKRIISMVVL</sequence>
<accession>A0A6G1X8N6</accession>
<evidence type="ECO:0000313" key="3">
    <source>
        <dbReference type="Proteomes" id="UP000480185"/>
    </source>
</evidence>
<dbReference type="SUPFAM" id="SSF81301">
    <property type="entry name" value="Nucleotidyltransferase"/>
    <property type="match status" value="1"/>
</dbReference>
<dbReference type="Proteomes" id="UP000480185">
    <property type="component" value="Unassembled WGS sequence"/>
</dbReference>
<dbReference type="GO" id="GO:0016779">
    <property type="term" value="F:nucleotidyltransferase activity"/>
    <property type="evidence" value="ECO:0007669"/>
    <property type="project" value="InterPro"/>
</dbReference>
<feature type="domain" description="Polymerase nucleotidyl transferase" evidence="1">
    <location>
        <begin position="25"/>
        <end position="77"/>
    </location>
</feature>
<dbReference type="Gene3D" id="3.30.460.10">
    <property type="entry name" value="Beta Polymerase, domain 2"/>
    <property type="match status" value="1"/>
</dbReference>
<comment type="caution">
    <text evidence="2">The sequence shown here is derived from an EMBL/GenBank/DDBJ whole genome shotgun (WGS) entry which is preliminary data.</text>
</comment>
<reference evidence="2 3" key="1">
    <citation type="submission" date="2019-11" db="EMBL/GenBank/DDBJ databases">
        <authorList>
            <person name="Li J."/>
        </authorList>
    </citation>
    <scope>NUCLEOTIDE SEQUENCE [LARGE SCALE GENOMIC DNA]</scope>
    <source>
        <strain evidence="2 3">J4</strain>
    </source>
</reference>
<dbReference type="InterPro" id="IPR043519">
    <property type="entry name" value="NT_sf"/>
</dbReference>
<dbReference type="EMBL" id="WJNH01000007">
    <property type="protein sequence ID" value="MRG87168.1"/>
    <property type="molecule type" value="Genomic_DNA"/>
</dbReference>
<dbReference type="AlphaFoldDB" id="A0A6G1X8N6"/>
<dbReference type="CDD" id="cd05403">
    <property type="entry name" value="NT_KNTase_like"/>
    <property type="match status" value="1"/>
</dbReference>